<dbReference type="Proteomes" id="UP000030669">
    <property type="component" value="Unassembled WGS sequence"/>
</dbReference>
<dbReference type="RefSeq" id="XP_007870118.1">
    <property type="nucleotide sequence ID" value="XM_007871927.1"/>
</dbReference>
<feature type="compositionally biased region" description="Polar residues" evidence="1">
    <location>
        <begin position="173"/>
        <end position="191"/>
    </location>
</feature>
<evidence type="ECO:0000313" key="3">
    <source>
        <dbReference type="Proteomes" id="UP000030669"/>
    </source>
</evidence>
<evidence type="ECO:0000256" key="1">
    <source>
        <dbReference type="SAM" id="MobiDB-lite"/>
    </source>
</evidence>
<protein>
    <submittedName>
        <fullName evidence="2">Uncharacterized protein</fullName>
    </submittedName>
</protein>
<organism evidence="2 3">
    <name type="scientific">Gloeophyllum trabeum (strain ATCC 11539 / FP-39264 / Madison 617)</name>
    <name type="common">Brown rot fungus</name>
    <dbReference type="NCBI Taxonomy" id="670483"/>
    <lineage>
        <taxon>Eukaryota</taxon>
        <taxon>Fungi</taxon>
        <taxon>Dikarya</taxon>
        <taxon>Basidiomycota</taxon>
        <taxon>Agaricomycotina</taxon>
        <taxon>Agaricomycetes</taxon>
        <taxon>Gloeophyllales</taxon>
        <taxon>Gloeophyllaceae</taxon>
        <taxon>Gloeophyllum</taxon>
    </lineage>
</organism>
<evidence type="ECO:0000313" key="2">
    <source>
        <dbReference type="EMBL" id="EPQ51681.1"/>
    </source>
</evidence>
<reference evidence="2 3" key="1">
    <citation type="journal article" date="2012" name="Science">
        <title>The Paleozoic origin of enzymatic lignin decomposition reconstructed from 31 fungal genomes.</title>
        <authorList>
            <person name="Floudas D."/>
            <person name="Binder M."/>
            <person name="Riley R."/>
            <person name="Barry K."/>
            <person name="Blanchette R.A."/>
            <person name="Henrissat B."/>
            <person name="Martinez A.T."/>
            <person name="Otillar R."/>
            <person name="Spatafora J.W."/>
            <person name="Yadav J.S."/>
            <person name="Aerts A."/>
            <person name="Benoit I."/>
            <person name="Boyd A."/>
            <person name="Carlson A."/>
            <person name="Copeland A."/>
            <person name="Coutinho P.M."/>
            <person name="de Vries R.P."/>
            <person name="Ferreira P."/>
            <person name="Findley K."/>
            <person name="Foster B."/>
            <person name="Gaskell J."/>
            <person name="Glotzer D."/>
            <person name="Gorecki P."/>
            <person name="Heitman J."/>
            <person name="Hesse C."/>
            <person name="Hori C."/>
            <person name="Igarashi K."/>
            <person name="Jurgens J.A."/>
            <person name="Kallen N."/>
            <person name="Kersten P."/>
            <person name="Kohler A."/>
            <person name="Kuees U."/>
            <person name="Kumar T.K.A."/>
            <person name="Kuo A."/>
            <person name="LaButti K."/>
            <person name="Larrondo L.F."/>
            <person name="Lindquist E."/>
            <person name="Ling A."/>
            <person name="Lombard V."/>
            <person name="Lucas S."/>
            <person name="Lundell T."/>
            <person name="Martin R."/>
            <person name="McLaughlin D.J."/>
            <person name="Morgenstern I."/>
            <person name="Morin E."/>
            <person name="Murat C."/>
            <person name="Nagy L.G."/>
            <person name="Nolan M."/>
            <person name="Ohm R.A."/>
            <person name="Patyshakuliyeva A."/>
            <person name="Rokas A."/>
            <person name="Ruiz-Duenas F.J."/>
            <person name="Sabat G."/>
            <person name="Salamov A."/>
            <person name="Samejima M."/>
            <person name="Schmutz J."/>
            <person name="Slot J.C."/>
            <person name="St John F."/>
            <person name="Stenlid J."/>
            <person name="Sun H."/>
            <person name="Sun S."/>
            <person name="Syed K."/>
            <person name="Tsang A."/>
            <person name="Wiebenga A."/>
            <person name="Young D."/>
            <person name="Pisabarro A."/>
            <person name="Eastwood D.C."/>
            <person name="Martin F."/>
            <person name="Cullen D."/>
            <person name="Grigoriev I.V."/>
            <person name="Hibbett D.S."/>
        </authorList>
    </citation>
    <scope>NUCLEOTIDE SEQUENCE [LARGE SCALE GENOMIC DNA]</scope>
    <source>
        <strain evidence="2 3">ATCC 11539</strain>
    </source>
</reference>
<dbReference type="HOGENOM" id="CLU_924538_0_0_1"/>
<dbReference type="AlphaFoldDB" id="S7PVM4"/>
<dbReference type="GeneID" id="19302636"/>
<accession>S7PVM4</accession>
<keyword evidence="3" id="KW-1185">Reference proteome</keyword>
<dbReference type="EMBL" id="KB469310">
    <property type="protein sequence ID" value="EPQ51681.1"/>
    <property type="molecule type" value="Genomic_DNA"/>
</dbReference>
<dbReference type="KEGG" id="gtr:GLOTRDRAFT_133049"/>
<sequence>MSVPYIAMDPAIIIAVPYCHIWSPTRSEESGGDNTWAFCSSQFLSATQKLLERHAKRDASVRLSPLAAPIPVMPELRHPKPIRAYRYVPSWVDDWDKAGVLEDSPSCTPQSPATPTESYSHMDITADYPGLGNGCSGKAGEDYSICRRPASTISELSHYLPLEVLEELGLSPSASNASSGYPDTPATSVHSSACADPRHVQLLETLVTERKQQAWRMADDDPPCGETATAHRHEQLLGAVLQDIEELVQSSAVVARASSRPGLVHCSSDAHCSSWRDASHASDASILGTLGKPLSEHQSPRMQLQDEGREHREVLLGILNEPLRNIEGRRRGQYCRGEW</sequence>
<proteinExistence type="predicted"/>
<name>S7PVM4_GLOTA</name>
<gene>
    <name evidence="2" type="ORF">GLOTRDRAFT_133049</name>
</gene>
<feature type="region of interest" description="Disordered" evidence="1">
    <location>
        <begin position="173"/>
        <end position="193"/>
    </location>
</feature>